<dbReference type="PANTHER" id="PTHR43283:SF14">
    <property type="entry name" value="BLL8153 PROTEIN"/>
    <property type="match status" value="1"/>
</dbReference>
<evidence type="ECO:0000259" key="1">
    <source>
        <dbReference type="Pfam" id="PF00144"/>
    </source>
</evidence>
<dbReference type="EMBL" id="BAABHV010000004">
    <property type="protein sequence ID" value="GAA5047964.1"/>
    <property type="molecule type" value="Genomic_DNA"/>
</dbReference>
<dbReference type="SUPFAM" id="SSF56601">
    <property type="entry name" value="beta-lactamase/transpeptidase-like"/>
    <property type="match status" value="1"/>
</dbReference>
<protein>
    <submittedName>
        <fullName evidence="2">Serine hydrolase</fullName>
    </submittedName>
</protein>
<dbReference type="Gene3D" id="3.40.710.10">
    <property type="entry name" value="DD-peptidase/beta-lactamase superfamily"/>
    <property type="match status" value="1"/>
</dbReference>
<dbReference type="Proteomes" id="UP001500518">
    <property type="component" value="Unassembled WGS sequence"/>
</dbReference>
<evidence type="ECO:0000313" key="3">
    <source>
        <dbReference type="Proteomes" id="UP001500518"/>
    </source>
</evidence>
<dbReference type="RefSeq" id="WP_346031543.1">
    <property type="nucleotide sequence ID" value="NZ_BAABHV010000004.1"/>
</dbReference>
<dbReference type="GO" id="GO:0016787">
    <property type="term" value="F:hydrolase activity"/>
    <property type="evidence" value="ECO:0007669"/>
    <property type="project" value="UniProtKB-KW"/>
</dbReference>
<proteinExistence type="predicted"/>
<reference evidence="3" key="1">
    <citation type="journal article" date="2019" name="Int. J. Syst. Evol. Microbiol.">
        <title>The Global Catalogue of Microorganisms (GCM) 10K type strain sequencing project: providing services to taxonomists for standard genome sequencing and annotation.</title>
        <authorList>
            <consortium name="The Broad Institute Genomics Platform"/>
            <consortium name="The Broad Institute Genome Sequencing Center for Infectious Disease"/>
            <person name="Wu L."/>
            <person name="Ma J."/>
        </authorList>
    </citation>
    <scope>NUCLEOTIDE SEQUENCE [LARGE SCALE GENOMIC DNA]</scope>
    <source>
        <strain evidence="3">JCM 18014</strain>
    </source>
</reference>
<feature type="domain" description="Beta-lactamase-related" evidence="1">
    <location>
        <begin position="73"/>
        <end position="353"/>
    </location>
</feature>
<dbReference type="InterPro" id="IPR050789">
    <property type="entry name" value="Diverse_Enzym_Activities"/>
</dbReference>
<dbReference type="InterPro" id="IPR012338">
    <property type="entry name" value="Beta-lactam/transpept-like"/>
</dbReference>
<dbReference type="Pfam" id="PF00144">
    <property type="entry name" value="Beta-lactamase"/>
    <property type="match status" value="1"/>
</dbReference>
<name>A0ABP9K285_9SPHN</name>
<keyword evidence="2" id="KW-0378">Hydrolase</keyword>
<gene>
    <name evidence="2" type="ORF">GCM10023208_04780</name>
</gene>
<evidence type="ECO:0000313" key="2">
    <source>
        <dbReference type="EMBL" id="GAA5047964.1"/>
    </source>
</evidence>
<sequence length="383" mass="42595">MSDTWMTRETALFRGGPQQRNFREMAMIHPSRRITRSAHPRPLPVASGFELPETFEFENASVDTEAFLESVQTTGLMVVRDGTCLFQQHMEGYAPGTQTISFSVAKSFISTLIACALRDGHIRDIEDPVDRYAPALAGSGYAGVALRDVLQMSSGVRWNEDYADPKSDVARFAAAFERGQSFDAVAASLPREHVPGTFNRYNSCDTHVLGMVLAGATEVSVSEYLERELWHPLGMEDDCFFLVDGEGVEAAAMGMNASLRDYAKLGLLFLNDGFCGERQILPDGWVEACRTATLPHLKPGKRPNADYPFGYSYQWWLPDESGAFTAIGVYYQFIWIDRASGCVIAKTSADARFGRDNHETERIEQMHFALFNGIATDVSDHHI</sequence>
<organism evidence="2 3">
    <name type="scientific">Erythrobacter westpacificensis</name>
    <dbReference type="NCBI Taxonomy" id="1055231"/>
    <lineage>
        <taxon>Bacteria</taxon>
        <taxon>Pseudomonadati</taxon>
        <taxon>Pseudomonadota</taxon>
        <taxon>Alphaproteobacteria</taxon>
        <taxon>Sphingomonadales</taxon>
        <taxon>Erythrobacteraceae</taxon>
        <taxon>Erythrobacter/Porphyrobacter group</taxon>
        <taxon>Erythrobacter</taxon>
    </lineage>
</organism>
<dbReference type="InterPro" id="IPR001466">
    <property type="entry name" value="Beta-lactam-related"/>
</dbReference>
<dbReference type="PANTHER" id="PTHR43283">
    <property type="entry name" value="BETA-LACTAMASE-RELATED"/>
    <property type="match status" value="1"/>
</dbReference>
<comment type="caution">
    <text evidence="2">The sequence shown here is derived from an EMBL/GenBank/DDBJ whole genome shotgun (WGS) entry which is preliminary data.</text>
</comment>
<keyword evidence="3" id="KW-1185">Reference proteome</keyword>
<accession>A0ABP9K285</accession>